<proteinExistence type="predicted"/>
<evidence type="ECO:0000313" key="1">
    <source>
        <dbReference type="EMBL" id="KAK4454172.1"/>
    </source>
</evidence>
<organism evidence="1 2">
    <name type="scientific">Podospora aff. communis PSN243</name>
    <dbReference type="NCBI Taxonomy" id="3040156"/>
    <lineage>
        <taxon>Eukaryota</taxon>
        <taxon>Fungi</taxon>
        <taxon>Dikarya</taxon>
        <taxon>Ascomycota</taxon>
        <taxon>Pezizomycotina</taxon>
        <taxon>Sordariomycetes</taxon>
        <taxon>Sordariomycetidae</taxon>
        <taxon>Sordariales</taxon>
        <taxon>Podosporaceae</taxon>
        <taxon>Podospora</taxon>
    </lineage>
</organism>
<reference evidence="1" key="1">
    <citation type="journal article" date="2023" name="Mol. Phylogenet. Evol.">
        <title>Genome-scale phylogeny and comparative genomics of the fungal order Sordariales.</title>
        <authorList>
            <person name="Hensen N."/>
            <person name="Bonometti L."/>
            <person name="Westerberg I."/>
            <person name="Brannstrom I.O."/>
            <person name="Guillou S."/>
            <person name="Cros-Aarteil S."/>
            <person name="Calhoun S."/>
            <person name="Haridas S."/>
            <person name="Kuo A."/>
            <person name="Mondo S."/>
            <person name="Pangilinan J."/>
            <person name="Riley R."/>
            <person name="LaButti K."/>
            <person name="Andreopoulos B."/>
            <person name="Lipzen A."/>
            <person name="Chen C."/>
            <person name="Yan M."/>
            <person name="Daum C."/>
            <person name="Ng V."/>
            <person name="Clum A."/>
            <person name="Steindorff A."/>
            <person name="Ohm R.A."/>
            <person name="Martin F."/>
            <person name="Silar P."/>
            <person name="Natvig D.O."/>
            <person name="Lalanne C."/>
            <person name="Gautier V."/>
            <person name="Ament-Velasquez S.L."/>
            <person name="Kruys A."/>
            <person name="Hutchinson M.I."/>
            <person name="Powell A.J."/>
            <person name="Barry K."/>
            <person name="Miller A.N."/>
            <person name="Grigoriev I.V."/>
            <person name="Debuchy R."/>
            <person name="Gladieux P."/>
            <person name="Hiltunen Thoren M."/>
            <person name="Johannesson H."/>
        </authorList>
    </citation>
    <scope>NUCLEOTIDE SEQUENCE</scope>
    <source>
        <strain evidence="1">PSN243</strain>
    </source>
</reference>
<dbReference type="EMBL" id="MU865917">
    <property type="protein sequence ID" value="KAK4454172.1"/>
    <property type="molecule type" value="Genomic_DNA"/>
</dbReference>
<evidence type="ECO:0000313" key="2">
    <source>
        <dbReference type="Proteomes" id="UP001321760"/>
    </source>
</evidence>
<name>A0AAV9H0X0_9PEZI</name>
<dbReference type="Proteomes" id="UP001321760">
    <property type="component" value="Unassembled WGS sequence"/>
</dbReference>
<comment type="caution">
    <text evidence="1">The sequence shown here is derived from an EMBL/GenBank/DDBJ whole genome shotgun (WGS) entry which is preliminary data.</text>
</comment>
<accession>A0AAV9H0X0</accession>
<keyword evidence="2" id="KW-1185">Reference proteome</keyword>
<sequence>MSHWSAPSLSPYSRLCRESRAYALKKTGNENKTSPIRRWRSTATVPLLSGILPALHNSTEKSISVSSGNPWFSYLNHSPVVVINLDIFGFSYLGGPASRIFSVTHGRRTIYIRDSSEETMHEVMEYLATATDDQVMIDLSPDNRPPATFTVPMSLRSLSNRFTPPDDVVEIINQWQRLSPAKRFMIDCQDWRTMKEVARYFSWCIEAGKNTDPPAGMRFSNLWFLDRRHRLNMKYIDDLIFCIYTSLHGWFRCVNRERIDKGKSPLPRLPRFRYGIMIEVEFLPEESEEGEEGEESEESD</sequence>
<dbReference type="AlphaFoldDB" id="A0AAV9H0X0"/>
<protein>
    <submittedName>
        <fullName evidence="1">Uncharacterized protein</fullName>
    </submittedName>
</protein>
<gene>
    <name evidence="1" type="ORF">QBC34DRAFT_154907</name>
</gene>
<reference evidence="1" key="2">
    <citation type="submission" date="2023-05" db="EMBL/GenBank/DDBJ databases">
        <authorList>
            <consortium name="Lawrence Berkeley National Laboratory"/>
            <person name="Steindorff A."/>
            <person name="Hensen N."/>
            <person name="Bonometti L."/>
            <person name="Westerberg I."/>
            <person name="Brannstrom I.O."/>
            <person name="Guillou S."/>
            <person name="Cros-Aarteil S."/>
            <person name="Calhoun S."/>
            <person name="Haridas S."/>
            <person name="Kuo A."/>
            <person name="Mondo S."/>
            <person name="Pangilinan J."/>
            <person name="Riley R."/>
            <person name="Labutti K."/>
            <person name="Andreopoulos B."/>
            <person name="Lipzen A."/>
            <person name="Chen C."/>
            <person name="Yanf M."/>
            <person name="Daum C."/>
            <person name="Ng V."/>
            <person name="Clum A."/>
            <person name="Ohm R."/>
            <person name="Martin F."/>
            <person name="Silar P."/>
            <person name="Natvig D."/>
            <person name="Lalanne C."/>
            <person name="Gautier V."/>
            <person name="Ament-Velasquez S.L."/>
            <person name="Kruys A."/>
            <person name="Hutchinson M.I."/>
            <person name="Powell A.J."/>
            <person name="Barry K."/>
            <person name="Miller A.N."/>
            <person name="Grigoriev I.V."/>
            <person name="Debuchy R."/>
            <person name="Gladieux P."/>
            <person name="Thoren M.H."/>
            <person name="Johannesson H."/>
        </authorList>
    </citation>
    <scope>NUCLEOTIDE SEQUENCE</scope>
    <source>
        <strain evidence="1">PSN243</strain>
    </source>
</reference>